<dbReference type="GO" id="GO:0005886">
    <property type="term" value="C:plasma membrane"/>
    <property type="evidence" value="ECO:0007669"/>
    <property type="project" value="UniProtKB-SubCell"/>
</dbReference>
<keyword evidence="3 6" id="KW-0812">Transmembrane</keyword>
<dbReference type="PANTHER" id="PTHR37693">
    <property type="entry name" value="PHOSPHATIDYLGLYCEROL LYSYLTRANSFERASE"/>
    <property type="match status" value="1"/>
</dbReference>
<dbReference type="OrthoDB" id="9810654at2"/>
<comment type="caution">
    <text evidence="7">The sequence shown here is derived from an EMBL/GenBank/DDBJ whole genome shotgun (WGS) entry which is preliminary data.</text>
</comment>
<feature type="transmembrane region" description="Helical" evidence="6">
    <location>
        <begin position="232"/>
        <end position="255"/>
    </location>
</feature>
<evidence type="ECO:0000256" key="5">
    <source>
        <dbReference type="ARBA" id="ARBA00023136"/>
    </source>
</evidence>
<dbReference type="Pfam" id="PF03706">
    <property type="entry name" value="LPG_synthase_TM"/>
    <property type="match status" value="1"/>
</dbReference>
<keyword evidence="4 6" id="KW-1133">Transmembrane helix</keyword>
<dbReference type="EMBL" id="NGKC01000006">
    <property type="protein sequence ID" value="RSU12047.1"/>
    <property type="molecule type" value="Genomic_DNA"/>
</dbReference>
<keyword evidence="5 6" id="KW-0472">Membrane</keyword>
<comment type="subcellular location">
    <subcellularLocation>
        <location evidence="1 6">Cell membrane</location>
        <topology evidence="1 6">Multi-pass membrane protein</topology>
    </subcellularLocation>
</comment>
<feature type="transmembrane region" description="Helical" evidence="6">
    <location>
        <begin position="153"/>
        <end position="178"/>
    </location>
</feature>
<dbReference type="GO" id="GO:0046677">
    <property type="term" value="P:response to antibiotic"/>
    <property type="evidence" value="ECO:0007669"/>
    <property type="project" value="UniProtKB-KW"/>
</dbReference>
<feature type="transmembrane region" description="Helical" evidence="6">
    <location>
        <begin position="261"/>
        <end position="280"/>
    </location>
</feature>
<evidence type="ECO:0000313" key="7">
    <source>
        <dbReference type="EMBL" id="RSU12047.1"/>
    </source>
</evidence>
<comment type="function">
    <text evidence="6">Catalyzes the transfer of a lysyl group from L-lysyl-tRNA(Lys) to membrane-bound phosphatidylglycerol (PG), which produces lysylphosphatidylglycerol (LPG), a major component of the bacterial membrane with a positive net charge. LPG synthesis contributes to bacterial virulence as it is involved in the resistance mechanism against cationic antimicrobial peptides (CAMP) produces by the host's immune system (defensins, cathelicidins) and by the competing microorganisms.</text>
</comment>
<keyword evidence="8" id="KW-1185">Reference proteome</keyword>
<evidence type="ECO:0000256" key="3">
    <source>
        <dbReference type="ARBA" id="ARBA00022692"/>
    </source>
</evidence>
<dbReference type="AlphaFoldDB" id="A0A430AVG5"/>
<keyword evidence="6" id="KW-0443">Lipid metabolism</keyword>
<feature type="transmembrane region" description="Helical" evidence="6">
    <location>
        <begin position="292"/>
        <end position="315"/>
    </location>
</feature>
<dbReference type="PANTHER" id="PTHR37693:SF1">
    <property type="entry name" value="INTEGRAL MEMBRANE PROTEIN"/>
    <property type="match status" value="1"/>
</dbReference>
<keyword evidence="2" id="KW-1003">Cell membrane</keyword>
<dbReference type="InterPro" id="IPR022791">
    <property type="entry name" value="L-PG_synthase/AglD"/>
</dbReference>
<sequence length="354" mass="39613">MSKKNRMYLAAAVLLGALVIANELRKLSLQEVMGEFLTIKWVWLVIAIVCMLLHWSLEAKILQGLLHRETPRFSFKNAVRIPLIEHLFNAITPFSTGGQPAQLLALSKSGIDPGVSGSVLLMKFVVYQVMIVLNFVACILFGFSMLANDLKKLSYLVLFGFAINVIVVVSILMLMYYYPLTNRIVGAVMSVIKKFVSAERFDTLSRTVFEKMINFHRESLYMRSQKKVMARTFLLTFLQLVCYYIVPYFILLSLGVEHHDVFQIVVLHAFIILVISLFPVPGGTGGAEYSFTLLFGSFITITSKLVVAIVLWRLVTHYTGILLGLVAVAVKPDQSAALGETPKAGNPRRIAEEI</sequence>
<accession>A0A430AVG5</accession>
<evidence type="ECO:0000313" key="8">
    <source>
        <dbReference type="Proteomes" id="UP000286773"/>
    </source>
</evidence>
<feature type="transmembrane region" description="Helical" evidence="6">
    <location>
        <begin position="124"/>
        <end position="147"/>
    </location>
</feature>
<reference evidence="7 8" key="1">
    <citation type="submission" date="2017-05" db="EMBL/GenBank/DDBJ databases">
        <title>Vagococcus spp. assemblies.</title>
        <authorList>
            <person name="Gulvik C.A."/>
        </authorList>
    </citation>
    <scope>NUCLEOTIDE SEQUENCE [LARGE SCALE GENOMIC DNA]</scope>
    <source>
        <strain evidence="7 8">LMG 24798</strain>
    </source>
</reference>
<keyword evidence="6" id="KW-0808">Transferase</keyword>
<evidence type="ECO:0000256" key="1">
    <source>
        <dbReference type="ARBA" id="ARBA00004651"/>
    </source>
</evidence>
<dbReference type="Proteomes" id="UP000286773">
    <property type="component" value="Unassembled WGS sequence"/>
</dbReference>
<evidence type="ECO:0000256" key="4">
    <source>
        <dbReference type="ARBA" id="ARBA00022989"/>
    </source>
</evidence>
<dbReference type="NCBIfam" id="TIGR00374">
    <property type="entry name" value="flippase-like domain"/>
    <property type="match status" value="1"/>
</dbReference>
<organism evidence="7 8">
    <name type="scientific">Vagococcus acidifermentans</name>
    <dbReference type="NCBI Taxonomy" id="564710"/>
    <lineage>
        <taxon>Bacteria</taxon>
        <taxon>Bacillati</taxon>
        <taxon>Bacillota</taxon>
        <taxon>Bacilli</taxon>
        <taxon>Lactobacillales</taxon>
        <taxon>Enterococcaceae</taxon>
        <taxon>Vagococcus</taxon>
    </lineage>
</organism>
<proteinExistence type="inferred from homology"/>
<keyword evidence="6" id="KW-0046">Antibiotic resistance</keyword>
<evidence type="ECO:0000256" key="6">
    <source>
        <dbReference type="RuleBase" id="RU363042"/>
    </source>
</evidence>
<dbReference type="GO" id="GO:0006629">
    <property type="term" value="P:lipid metabolic process"/>
    <property type="evidence" value="ECO:0007669"/>
    <property type="project" value="UniProtKB-KW"/>
</dbReference>
<comment type="catalytic activity">
    <reaction evidence="6">
        <text>L-lysyl-tRNA(Lys) + a 1,2-diacyl-sn-glycero-3-phospho-(1'-sn-glycerol) = a 1,2-diacyl-sn-glycero-3-phospho-1'-(3'-O-L-lysyl)-sn-glycerol + tRNA(Lys)</text>
        <dbReference type="Rhea" id="RHEA:10668"/>
        <dbReference type="Rhea" id="RHEA-COMP:9696"/>
        <dbReference type="Rhea" id="RHEA-COMP:9697"/>
        <dbReference type="ChEBI" id="CHEBI:64716"/>
        <dbReference type="ChEBI" id="CHEBI:75792"/>
        <dbReference type="ChEBI" id="CHEBI:78442"/>
        <dbReference type="ChEBI" id="CHEBI:78529"/>
        <dbReference type="EC" id="2.3.2.3"/>
    </reaction>
</comment>
<dbReference type="GO" id="GO:0050071">
    <property type="term" value="F:phosphatidylglycerol lysyltransferase activity"/>
    <property type="evidence" value="ECO:0007669"/>
    <property type="project" value="UniProtKB-EC"/>
</dbReference>
<evidence type="ECO:0000256" key="2">
    <source>
        <dbReference type="ARBA" id="ARBA00022475"/>
    </source>
</evidence>
<dbReference type="RefSeq" id="WP_126813493.1">
    <property type="nucleotide sequence ID" value="NZ_NGKC01000006.1"/>
</dbReference>
<comment type="similarity">
    <text evidence="6">Belongs to the LPG synthase family.</text>
</comment>
<protein>
    <recommendedName>
        <fullName evidence="6">Phosphatidylglycerol lysyltransferase</fullName>
        <ecNumber evidence="6">2.3.2.3</ecNumber>
    </recommendedName>
    <alternativeName>
        <fullName evidence="6">Lysylphosphatidylglycerol synthase</fullName>
    </alternativeName>
</protein>
<feature type="transmembrane region" description="Helical" evidence="6">
    <location>
        <begin position="37"/>
        <end position="57"/>
    </location>
</feature>
<gene>
    <name evidence="6" type="primary">mprF</name>
    <name evidence="7" type="ORF">CBF27_06370</name>
</gene>
<dbReference type="EC" id="2.3.2.3" evidence="6"/>
<name>A0A430AVG5_9ENTE</name>